<dbReference type="OrthoDB" id="10344048at2759"/>
<organism evidence="2 3">
    <name type="scientific">Diacronema lutheri</name>
    <name type="common">Unicellular marine alga</name>
    <name type="synonym">Monochrysis lutheri</name>
    <dbReference type="NCBI Taxonomy" id="2081491"/>
    <lineage>
        <taxon>Eukaryota</taxon>
        <taxon>Haptista</taxon>
        <taxon>Haptophyta</taxon>
        <taxon>Pavlovophyceae</taxon>
        <taxon>Pavlovales</taxon>
        <taxon>Pavlovaceae</taxon>
        <taxon>Diacronema</taxon>
    </lineage>
</organism>
<reference evidence="2" key="1">
    <citation type="submission" date="2021-05" db="EMBL/GenBank/DDBJ databases">
        <title>The genome of the haptophyte Pavlova lutheri (Diacronema luteri, Pavlovales) - a model for lipid biosynthesis in eukaryotic algae.</title>
        <authorList>
            <person name="Hulatt C.J."/>
            <person name="Posewitz M.C."/>
        </authorList>
    </citation>
    <scope>NUCLEOTIDE SEQUENCE</scope>
    <source>
        <strain evidence="2">NIVA-4/92</strain>
    </source>
</reference>
<comment type="caution">
    <text evidence="2">The sequence shown here is derived from an EMBL/GenBank/DDBJ whole genome shotgun (WGS) entry which is preliminary data.</text>
</comment>
<sequence length="226" mass="24960">MAVLPLLAATLSWAGGPTAASRVAPRAVRGGAQIRLAEAAFQYKREGDIITFGASQSFLVPVKPEAKSVREYVASGSKRLILASWDPSQIEELEDPNTYRIKFQKLDFLVLKITPEVDCKLLQREDAAAFISTGWRIPGLEEHVSLDSYKIKVRGEVRTSPPHATMTSFRAKIEFEVEGKVPQILAAVPEAASSMAAEQLSRALLGGAQKRFCETLPRDYREWSKE</sequence>
<dbReference type="Pfam" id="PF09366">
    <property type="entry name" value="DUF1997"/>
    <property type="match status" value="1"/>
</dbReference>
<evidence type="ECO:0000256" key="1">
    <source>
        <dbReference type="SAM" id="SignalP"/>
    </source>
</evidence>
<dbReference type="EMBL" id="JAGTXO010000001">
    <property type="protein sequence ID" value="KAG8470559.1"/>
    <property type="molecule type" value="Genomic_DNA"/>
</dbReference>
<dbReference type="PANTHER" id="PTHR34133">
    <property type="entry name" value="OS07G0633000 PROTEIN"/>
    <property type="match status" value="1"/>
</dbReference>
<dbReference type="InterPro" id="IPR018971">
    <property type="entry name" value="DUF1997"/>
</dbReference>
<evidence type="ECO:0008006" key="4">
    <source>
        <dbReference type="Google" id="ProtNLM"/>
    </source>
</evidence>
<keyword evidence="1" id="KW-0732">Signal</keyword>
<accession>A0A8J6CFC4</accession>
<dbReference type="OMA" id="EYIFEMA"/>
<feature type="chain" id="PRO_5035290585" description="START domain-containing protein" evidence="1">
    <location>
        <begin position="21"/>
        <end position="226"/>
    </location>
</feature>
<gene>
    <name evidence="2" type="ORF">KFE25_008980</name>
</gene>
<proteinExistence type="predicted"/>
<feature type="signal peptide" evidence="1">
    <location>
        <begin position="1"/>
        <end position="20"/>
    </location>
</feature>
<keyword evidence="3" id="KW-1185">Reference proteome</keyword>
<dbReference type="PANTHER" id="PTHR34133:SF8">
    <property type="entry name" value="OS07G0633000 PROTEIN"/>
    <property type="match status" value="1"/>
</dbReference>
<evidence type="ECO:0000313" key="2">
    <source>
        <dbReference type="EMBL" id="KAG8470559.1"/>
    </source>
</evidence>
<evidence type="ECO:0000313" key="3">
    <source>
        <dbReference type="Proteomes" id="UP000751190"/>
    </source>
</evidence>
<dbReference type="Proteomes" id="UP000751190">
    <property type="component" value="Unassembled WGS sequence"/>
</dbReference>
<protein>
    <recommendedName>
        <fullName evidence="4">START domain-containing protein</fullName>
    </recommendedName>
</protein>
<name>A0A8J6CFC4_DIALT</name>
<dbReference type="AlphaFoldDB" id="A0A8J6CFC4"/>